<evidence type="ECO:0000313" key="3">
    <source>
        <dbReference type="Proteomes" id="UP000092460"/>
    </source>
</evidence>
<keyword evidence="1" id="KW-0472">Membrane</keyword>
<keyword evidence="1" id="KW-1133">Transmembrane helix</keyword>
<dbReference type="EMBL" id="JXJN01018262">
    <property type="status" value="NOT_ANNOTATED_CDS"/>
    <property type="molecule type" value="Genomic_DNA"/>
</dbReference>
<reference evidence="2" key="2">
    <citation type="submission" date="2020-05" db="UniProtKB">
        <authorList>
            <consortium name="EnsemblMetazoa"/>
        </authorList>
    </citation>
    <scope>IDENTIFICATION</scope>
    <source>
        <strain evidence="2">IAEA</strain>
    </source>
</reference>
<evidence type="ECO:0000313" key="2">
    <source>
        <dbReference type="EnsemblMetazoa" id="GPPI036909-PA"/>
    </source>
</evidence>
<evidence type="ECO:0000256" key="1">
    <source>
        <dbReference type="SAM" id="Phobius"/>
    </source>
</evidence>
<keyword evidence="3" id="KW-1185">Reference proteome</keyword>
<accession>A0A1B0BPZ1</accession>
<reference evidence="3" key="1">
    <citation type="submission" date="2015-01" db="EMBL/GenBank/DDBJ databases">
        <authorList>
            <person name="Aksoy S."/>
            <person name="Warren W."/>
            <person name="Wilson R.K."/>
        </authorList>
    </citation>
    <scope>NUCLEOTIDE SEQUENCE [LARGE SCALE GENOMIC DNA]</scope>
    <source>
        <strain evidence="3">IAEA</strain>
    </source>
</reference>
<sequence>MCGGYRDAGIGVAEAENVGKIISGIVCIFNGFACNCVAVYLAANTSRYRYKSRSLMSTKPIKSKGSKKFYSVCAFSAYIRKIRFAFVTLLTKLTKRENACLEKLMSL</sequence>
<dbReference type="EMBL" id="JXJN01018261">
    <property type="status" value="NOT_ANNOTATED_CDS"/>
    <property type="molecule type" value="Genomic_DNA"/>
</dbReference>
<name>A0A1B0BPZ1_9MUSC</name>
<keyword evidence="1" id="KW-0812">Transmembrane</keyword>
<protein>
    <submittedName>
        <fullName evidence="2">Uncharacterized protein</fullName>
    </submittedName>
</protein>
<dbReference type="EnsemblMetazoa" id="GPPI036909-RA">
    <property type="protein sequence ID" value="GPPI036909-PA"/>
    <property type="gene ID" value="GPPI036909"/>
</dbReference>
<dbReference type="VEuPathDB" id="VectorBase:GPPI036909"/>
<dbReference type="Proteomes" id="UP000092460">
    <property type="component" value="Unassembled WGS sequence"/>
</dbReference>
<proteinExistence type="predicted"/>
<organism evidence="2 3">
    <name type="scientific">Glossina palpalis gambiensis</name>
    <dbReference type="NCBI Taxonomy" id="67801"/>
    <lineage>
        <taxon>Eukaryota</taxon>
        <taxon>Metazoa</taxon>
        <taxon>Ecdysozoa</taxon>
        <taxon>Arthropoda</taxon>
        <taxon>Hexapoda</taxon>
        <taxon>Insecta</taxon>
        <taxon>Pterygota</taxon>
        <taxon>Neoptera</taxon>
        <taxon>Endopterygota</taxon>
        <taxon>Diptera</taxon>
        <taxon>Brachycera</taxon>
        <taxon>Muscomorpha</taxon>
        <taxon>Hippoboscoidea</taxon>
        <taxon>Glossinidae</taxon>
        <taxon>Glossina</taxon>
    </lineage>
</organism>
<feature type="transmembrane region" description="Helical" evidence="1">
    <location>
        <begin position="21"/>
        <end position="43"/>
    </location>
</feature>
<dbReference type="AlphaFoldDB" id="A0A1B0BPZ1"/>